<keyword evidence="2" id="KW-1185">Reference proteome</keyword>
<gene>
    <name evidence="1" type="ORF">H5410_030187</name>
</gene>
<dbReference type="Proteomes" id="UP000824120">
    <property type="component" value="Chromosome 6"/>
</dbReference>
<comment type="caution">
    <text evidence="1">The sequence shown here is derived from an EMBL/GenBank/DDBJ whole genome shotgun (WGS) entry which is preliminary data.</text>
</comment>
<name>A0A9J5YEX5_SOLCO</name>
<dbReference type="EMBL" id="JACXVP010000006">
    <property type="protein sequence ID" value="KAG5598817.1"/>
    <property type="molecule type" value="Genomic_DNA"/>
</dbReference>
<proteinExistence type="predicted"/>
<reference evidence="1 2" key="1">
    <citation type="submission" date="2020-09" db="EMBL/GenBank/DDBJ databases">
        <title>De no assembly of potato wild relative species, Solanum commersonii.</title>
        <authorList>
            <person name="Cho K."/>
        </authorList>
    </citation>
    <scope>NUCLEOTIDE SEQUENCE [LARGE SCALE GENOMIC DNA]</scope>
    <source>
        <strain evidence="1">LZ3.2</strain>
        <tissue evidence="1">Leaf</tissue>
    </source>
</reference>
<protein>
    <submittedName>
        <fullName evidence="1">Uncharacterized protein</fullName>
    </submittedName>
</protein>
<evidence type="ECO:0000313" key="2">
    <source>
        <dbReference type="Proteomes" id="UP000824120"/>
    </source>
</evidence>
<evidence type="ECO:0000313" key="1">
    <source>
        <dbReference type="EMBL" id="KAG5598817.1"/>
    </source>
</evidence>
<organism evidence="1 2">
    <name type="scientific">Solanum commersonii</name>
    <name type="common">Commerson's wild potato</name>
    <name type="synonym">Commerson's nightshade</name>
    <dbReference type="NCBI Taxonomy" id="4109"/>
    <lineage>
        <taxon>Eukaryota</taxon>
        <taxon>Viridiplantae</taxon>
        <taxon>Streptophyta</taxon>
        <taxon>Embryophyta</taxon>
        <taxon>Tracheophyta</taxon>
        <taxon>Spermatophyta</taxon>
        <taxon>Magnoliopsida</taxon>
        <taxon>eudicotyledons</taxon>
        <taxon>Gunneridae</taxon>
        <taxon>Pentapetalae</taxon>
        <taxon>asterids</taxon>
        <taxon>lamiids</taxon>
        <taxon>Solanales</taxon>
        <taxon>Solanaceae</taxon>
        <taxon>Solanoideae</taxon>
        <taxon>Solaneae</taxon>
        <taxon>Solanum</taxon>
    </lineage>
</organism>
<accession>A0A9J5YEX5</accession>
<sequence length="82" mass="9438">MTKRWPFCRGSLLTHFLHSLGIDEEVHDVFLPRKSHLVGQLVDVTKTRAQDMSHGIFLSTRDCQLRIGGCPITMEERTIFVK</sequence>
<dbReference type="AlphaFoldDB" id="A0A9J5YEX5"/>
<feature type="non-terminal residue" evidence="1">
    <location>
        <position position="1"/>
    </location>
</feature>